<accession>A0AAN2A5S2</accession>
<feature type="domain" description="Nudix hydrolase" evidence="4">
    <location>
        <begin position="19"/>
        <end position="148"/>
    </location>
</feature>
<dbReference type="SUPFAM" id="SSF55811">
    <property type="entry name" value="Nudix"/>
    <property type="match status" value="1"/>
</dbReference>
<keyword evidence="3" id="KW-0378">Hydrolase</keyword>
<dbReference type="InterPro" id="IPR020084">
    <property type="entry name" value="NUDIX_hydrolase_CS"/>
</dbReference>
<comment type="caution">
    <text evidence="5">The sequence shown here is derived from an EMBL/GenBank/DDBJ whole genome shotgun (WGS) entry which is preliminary data.</text>
</comment>
<dbReference type="PANTHER" id="PTHR12629">
    <property type="entry name" value="DIPHOSPHOINOSITOL POLYPHOSPHATE PHOSPHOHYDROLASE"/>
    <property type="match status" value="1"/>
</dbReference>
<organism evidence="5 6">
    <name type="scientific">Rhizobium rhizogenes</name>
    <name type="common">Agrobacterium rhizogenes</name>
    <dbReference type="NCBI Taxonomy" id="359"/>
    <lineage>
        <taxon>Bacteria</taxon>
        <taxon>Pseudomonadati</taxon>
        <taxon>Pseudomonadota</taxon>
        <taxon>Alphaproteobacteria</taxon>
        <taxon>Hyphomicrobiales</taxon>
        <taxon>Rhizobiaceae</taxon>
        <taxon>Rhizobium/Agrobacterium group</taxon>
        <taxon>Rhizobium</taxon>
    </lineage>
</organism>
<keyword evidence="2" id="KW-0479">Metal-binding</keyword>
<dbReference type="Proteomes" id="UP000528185">
    <property type="component" value="Unassembled WGS sequence"/>
</dbReference>
<dbReference type="GO" id="GO:0046872">
    <property type="term" value="F:metal ion binding"/>
    <property type="evidence" value="ECO:0007669"/>
    <property type="project" value="UniProtKB-KW"/>
</dbReference>
<dbReference type="GO" id="GO:0071543">
    <property type="term" value="P:diphosphoinositol polyphosphate metabolic process"/>
    <property type="evidence" value="ECO:0007669"/>
    <property type="project" value="TreeGrafter"/>
</dbReference>
<evidence type="ECO:0000259" key="4">
    <source>
        <dbReference type="PROSITE" id="PS51462"/>
    </source>
</evidence>
<evidence type="ECO:0000256" key="3">
    <source>
        <dbReference type="ARBA" id="ARBA00022801"/>
    </source>
</evidence>
<dbReference type="GO" id="GO:0000298">
    <property type="term" value="F:endopolyphosphatase activity"/>
    <property type="evidence" value="ECO:0007669"/>
    <property type="project" value="TreeGrafter"/>
</dbReference>
<dbReference type="EMBL" id="CAICSX020000001">
    <property type="protein sequence ID" value="CAD0213263.1"/>
    <property type="molecule type" value="Genomic_DNA"/>
</dbReference>
<dbReference type="GO" id="GO:0008486">
    <property type="term" value="F:diphosphoinositol-polyphosphate diphosphatase activity"/>
    <property type="evidence" value="ECO:0007669"/>
    <property type="project" value="TreeGrafter"/>
</dbReference>
<dbReference type="GO" id="GO:1901909">
    <property type="term" value="P:diadenosine hexaphosphate catabolic process"/>
    <property type="evidence" value="ECO:0007669"/>
    <property type="project" value="TreeGrafter"/>
</dbReference>
<evidence type="ECO:0000313" key="5">
    <source>
        <dbReference type="EMBL" id="CAD0213263.1"/>
    </source>
</evidence>
<evidence type="ECO:0000313" key="6">
    <source>
        <dbReference type="Proteomes" id="UP000528185"/>
    </source>
</evidence>
<name>A0AAN2A5S2_RHIRH</name>
<dbReference type="GO" id="GO:0005737">
    <property type="term" value="C:cytoplasm"/>
    <property type="evidence" value="ECO:0007669"/>
    <property type="project" value="TreeGrafter"/>
</dbReference>
<proteinExistence type="predicted"/>
<dbReference type="Gene3D" id="3.90.79.10">
    <property type="entry name" value="Nucleoside Triphosphate Pyrophosphohydrolase"/>
    <property type="match status" value="1"/>
</dbReference>
<dbReference type="KEGG" id="aro:B0909_00040"/>
<dbReference type="Pfam" id="PF00293">
    <property type="entry name" value="NUDIX"/>
    <property type="match status" value="1"/>
</dbReference>
<dbReference type="PANTHER" id="PTHR12629:SF0">
    <property type="entry name" value="DIPHOSPHOINOSITOL-POLYPHOSPHATE DIPHOSPHATASE"/>
    <property type="match status" value="1"/>
</dbReference>
<dbReference type="PROSITE" id="PS00893">
    <property type="entry name" value="NUDIX_BOX"/>
    <property type="match status" value="1"/>
</dbReference>
<sequence>MLHQRRRAEDQLLITSRVVPQAAAICLAIREGNDPQVMLVRSRRTGLWGLPKGEIEPGEPSRKAAEREAFEEAGVIGVAESSPVGHFDYTKHGNIDQYRLAVHVLVQDRVVDQYPEQGVRERKLFPITDAIEVLKLSETSHMCAEVLECLRVVIPFDA</sequence>
<comment type="cofactor">
    <cofactor evidence="1">
        <name>Mg(2+)</name>
        <dbReference type="ChEBI" id="CHEBI:18420"/>
    </cofactor>
</comment>
<gene>
    <name evidence="5" type="ORF">AGRHK599_LOCUS2307</name>
</gene>
<dbReference type="AlphaFoldDB" id="A0AAN2A5S2"/>
<dbReference type="PROSITE" id="PS51462">
    <property type="entry name" value="NUDIX"/>
    <property type="match status" value="1"/>
</dbReference>
<dbReference type="GO" id="GO:1901911">
    <property type="term" value="P:adenosine 5'-(hexahydrogen pentaphosphate) catabolic process"/>
    <property type="evidence" value="ECO:0007669"/>
    <property type="project" value="TreeGrafter"/>
</dbReference>
<evidence type="ECO:0000256" key="2">
    <source>
        <dbReference type="ARBA" id="ARBA00022723"/>
    </source>
</evidence>
<dbReference type="GO" id="GO:1901907">
    <property type="term" value="P:diadenosine pentaphosphate catabolic process"/>
    <property type="evidence" value="ECO:0007669"/>
    <property type="project" value="TreeGrafter"/>
</dbReference>
<dbReference type="GO" id="GO:0034431">
    <property type="term" value="F:bis(5'-adenosyl)-hexaphosphatase activity"/>
    <property type="evidence" value="ECO:0007669"/>
    <property type="project" value="TreeGrafter"/>
</dbReference>
<reference evidence="5 6" key="1">
    <citation type="submission" date="2020-06" db="EMBL/GenBank/DDBJ databases">
        <authorList>
            <person name="De Coninck B."/>
            <person name="Ibrahim H."/>
        </authorList>
    </citation>
    <scope>NUCLEOTIDE SEQUENCE [LARGE SCALE GENOMIC DNA]</scope>
    <source>
        <strain evidence="5">Ag_rhizogenes_K599</strain>
    </source>
</reference>
<evidence type="ECO:0000256" key="1">
    <source>
        <dbReference type="ARBA" id="ARBA00001946"/>
    </source>
</evidence>
<dbReference type="InterPro" id="IPR000086">
    <property type="entry name" value="NUDIX_hydrolase_dom"/>
</dbReference>
<protein>
    <recommendedName>
        <fullName evidence="4">Nudix hydrolase domain-containing protein</fullName>
    </recommendedName>
</protein>
<dbReference type="GO" id="GO:0034432">
    <property type="term" value="F:bis(5'-adenosyl)-pentaphosphatase activity"/>
    <property type="evidence" value="ECO:0007669"/>
    <property type="project" value="TreeGrafter"/>
</dbReference>
<dbReference type="RefSeq" id="WP_065114186.1">
    <property type="nucleotide sequence ID" value="NZ_CAICSX020000001.1"/>
</dbReference>
<dbReference type="InterPro" id="IPR015797">
    <property type="entry name" value="NUDIX_hydrolase-like_dom_sf"/>
</dbReference>